<dbReference type="PANTHER" id="PTHR43433:SF5">
    <property type="entry name" value="AB HYDROLASE-1 DOMAIN-CONTAINING PROTEIN"/>
    <property type="match status" value="1"/>
</dbReference>
<dbReference type="GO" id="GO:0042952">
    <property type="term" value="P:beta-ketoadipate pathway"/>
    <property type="evidence" value="ECO:0007669"/>
    <property type="project" value="InterPro"/>
</dbReference>
<dbReference type="RefSeq" id="WP_106582203.1">
    <property type="nucleotide sequence ID" value="NZ_PYGA01000004.1"/>
</dbReference>
<dbReference type="InterPro" id="IPR026968">
    <property type="entry name" value="PcaD/CatD"/>
</dbReference>
<dbReference type="InterPro" id="IPR050471">
    <property type="entry name" value="AB_hydrolase"/>
</dbReference>
<dbReference type="NCBIfam" id="TIGR02427">
    <property type="entry name" value="protocat_pcaD"/>
    <property type="match status" value="1"/>
</dbReference>
<evidence type="ECO:0000313" key="2">
    <source>
        <dbReference type="EMBL" id="PSK98871.1"/>
    </source>
</evidence>
<dbReference type="AlphaFoldDB" id="A0A2P8DNV0"/>
<sequence length="258" mass="26741">MSVEVHHTVDGPPDAPVLLLSGSLGSTAAMWEPQATALRDTFRVVRYDTRGHGRSPVPPGPYTVADLGRDALALLDRLGVRRAHIAGLSLGGMTALWLAANAPERVDRLALLCTSARLGPPEAWAERAATVRAEGTGAVAGAVIGRWFTPGFAAREPATVERMRAMVAATPAEGYAACCEAIQGFDLRADLARVTAPTLVVAGAEDPAAPPEHGERLAAGISGADLHVLPAAAHLASWEQSGAATRLLRAHLGAAPKD</sequence>
<dbReference type="Proteomes" id="UP000240542">
    <property type="component" value="Unassembled WGS sequence"/>
</dbReference>
<proteinExistence type="predicted"/>
<comment type="caution">
    <text evidence="2">The sequence shown here is derived from an EMBL/GenBank/DDBJ whole genome shotgun (WGS) entry which is preliminary data.</text>
</comment>
<accession>A0A2P8DNV0</accession>
<dbReference type="SUPFAM" id="SSF53474">
    <property type="entry name" value="alpha/beta-Hydrolases"/>
    <property type="match status" value="1"/>
</dbReference>
<dbReference type="Pfam" id="PF00561">
    <property type="entry name" value="Abhydrolase_1"/>
    <property type="match status" value="1"/>
</dbReference>
<dbReference type="PANTHER" id="PTHR43433">
    <property type="entry name" value="HYDROLASE, ALPHA/BETA FOLD FAMILY PROTEIN"/>
    <property type="match status" value="1"/>
</dbReference>
<gene>
    <name evidence="2" type="ORF">CLV63_10495</name>
</gene>
<evidence type="ECO:0000313" key="3">
    <source>
        <dbReference type="Proteomes" id="UP000240542"/>
    </source>
</evidence>
<dbReference type="OrthoDB" id="9802489at2"/>
<feature type="domain" description="AB hydrolase-1" evidence="1">
    <location>
        <begin position="16"/>
        <end position="239"/>
    </location>
</feature>
<organism evidence="2 3">
    <name type="scientific">Murinocardiopsis flavida</name>
    <dbReference type="NCBI Taxonomy" id="645275"/>
    <lineage>
        <taxon>Bacteria</taxon>
        <taxon>Bacillati</taxon>
        <taxon>Actinomycetota</taxon>
        <taxon>Actinomycetes</taxon>
        <taxon>Streptosporangiales</taxon>
        <taxon>Nocardiopsidaceae</taxon>
        <taxon>Murinocardiopsis</taxon>
    </lineage>
</organism>
<keyword evidence="3" id="KW-1185">Reference proteome</keyword>
<dbReference type="PRINTS" id="PR00111">
    <property type="entry name" value="ABHYDROLASE"/>
</dbReference>
<name>A0A2P8DNV0_9ACTN</name>
<dbReference type="InterPro" id="IPR000073">
    <property type="entry name" value="AB_hydrolase_1"/>
</dbReference>
<dbReference type="Gene3D" id="3.40.50.1820">
    <property type="entry name" value="alpha/beta hydrolase"/>
    <property type="match status" value="1"/>
</dbReference>
<dbReference type="EMBL" id="PYGA01000004">
    <property type="protein sequence ID" value="PSK98871.1"/>
    <property type="molecule type" value="Genomic_DNA"/>
</dbReference>
<protein>
    <submittedName>
        <fullName evidence="2">3-oxoadipate enol-lactonase</fullName>
    </submittedName>
</protein>
<evidence type="ECO:0000259" key="1">
    <source>
        <dbReference type="Pfam" id="PF00561"/>
    </source>
</evidence>
<reference evidence="2 3" key="1">
    <citation type="submission" date="2018-03" db="EMBL/GenBank/DDBJ databases">
        <title>Genomic Encyclopedia of Archaeal and Bacterial Type Strains, Phase II (KMG-II): from individual species to whole genera.</title>
        <authorList>
            <person name="Goeker M."/>
        </authorList>
    </citation>
    <scope>NUCLEOTIDE SEQUENCE [LARGE SCALE GENOMIC DNA]</scope>
    <source>
        <strain evidence="2 3">DSM 45312</strain>
    </source>
</reference>
<dbReference type="InterPro" id="IPR029058">
    <property type="entry name" value="AB_hydrolase_fold"/>
</dbReference>
<dbReference type="GO" id="GO:0047570">
    <property type="term" value="F:3-oxoadipate enol-lactonase activity"/>
    <property type="evidence" value="ECO:0007669"/>
    <property type="project" value="InterPro"/>
</dbReference>